<evidence type="ECO:0000313" key="1">
    <source>
        <dbReference type="EMBL" id="AFU59374.1"/>
    </source>
</evidence>
<dbReference type="GeneID" id="13794467"/>
<dbReference type="InParanoid" id="K0INH3"/>
<name>K0INH3_NITGG</name>
<accession>K0INH3</accession>
<dbReference type="RefSeq" id="WP_015019909.1">
    <property type="nucleotide sequence ID" value="NC_018719.1"/>
</dbReference>
<dbReference type="EMBL" id="CP002408">
    <property type="protein sequence ID" value="AFU59374.1"/>
    <property type="molecule type" value="Genomic_DNA"/>
</dbReference>
<dbReference type="STRING" id="1237085.Ngar_c24500"/>
<keyword evidence="2" id="KW-1185">Reference proteome</keyword>
<dbReference type="Proteomes" id="UP000008037">
    <property type="component" value="Chromosome"/>
</dbReference>
<dbReference type="OrthoDB" id="8020at2157"/>
<sequence length="157" mass="18824">MSSKPSYWFKDFVGVGYRYHDVYMNVFPLFEDKIAAFRLWKKTIEWWPDDAIKLRFVEQDDSYWFILYGGSNYTGDNTGFVKKVPVSENYERFKVGYEKKAILRFGIYKENVKKKKDGSKFDLEVLKKSKSVYDIAFMKYDELAQDSIEWQCIQENK</sequence>
<proteinExistence type="predicted"/>
<dbReference type="KEGG" id="nga:Ngar_c24500"/>
<dbReference type="BioCyc" id="CNIT1237085:G1324-2448-MONOMER"/>
<dbReference type="HOGENOM" id="CLU_1405924_0_0_2"/>
<gene>
    <name evidence="1" type="ordered locus">Ngar_c24500</name>
</gene>
<protein>
    <submittedName>
        <fullName evidence="1">Uncharacterized protein</fullName>
    </submittedName>
</protein>
<dbReference type="AlphaFoldDB" id="K0INH3"/>
<organism evidence="1 2">
    <name type="scientific">Nitrososphaera gargensis (strain Ga9.2)</name>
    <dbReference type="NCBI Taxonomy" id="1237085"/>
    <lineage>
        <taxon>Archaea</taxon>
        <taxon>Nitrososphaerota</taxon>
        <taxon>Nitrososphaeria</taxon>
        <taxon>Nitrososphaerales</taxon>
        <taxon>Nitrososphaeraceae</taxon>
        <taxon>Nitrososphaera</taxon>
    </lineage>
</organism>
<reference evidence="1 2" key="1">
    <citation type="journal article" date="2012" name="Environ. Microbiol.">
        <title>The genome of the ammonia-oxidizing Candidatus Nitrososphaera gargensis: insights into metabolic versatility and environmental adaptations.</title>
        <authorList>
            <person name="Spang A."/>
            <person name="Poehlein A."/>
            <person name="Offre P."/>
            <person name="Zumbragel S."/>
            <person name="Haider S."/>
            <person name="Rychlik N."/>
            <person name="Nowka B."/>
            <person name="Schmeisser C."/>
            <person name="Lebedeva E.V."/>
            <person name="Rattei T."/>
            <person name="Bohm C."/>
            <person name="Schmid M."/>
            <person name="Galushko A."/>
            <person name="Hatzenpichler R."/>
            <person name="Weinmaier T."/>
            <person name="Daniel R."/>
            <person name="Schleper C."/>
            <person name="Spieck E."/>
            <person name="Streit W."/>
            <person name="Wagner M."/>
        </authorList>
    </citation>
    <scope>NUCLEOTIDE SEQUENCE [LARGE SCALE GENOMIC DNA]</scope>
    <source>
        <strain evidence="2">Ga9.2</strain>
    </source>
</reference>
<evidence type="ECO:0000313" key="2">
    <source>
        <dbReference type="Proteomes" id="UP000008037"/>
    </source>
</evidence>